<comment type="similarity">
    <text evidence="1">Belongs to the FAD-binding monooxygenase family.</text>
</comment>
<keyword evidence="5" id="KW-0472">Membrane</keyword>
<keyword evidence="5" id="KW-0812">Transmembrane</keyword>
<dbReference type="InterPro" id="IPR036188">
    <property type="entry name" value="FAD/NAD-bd_sf"/>
</dbReference>
<dbReference type="PANTHER" id="PTHR42877">
    <property type="entry name" value="L-ORNITHINE N(5)-MONOOXYGENASE-RELATED"/>
    <property type="match status" value="1"/>
</dbReference>
<keyword evidence="7" id="KW-1185">Reference proteome</keyword>
<dbReference type="OrthoDB" id="74360at2759"/>
<feature type="transmembrane region" description="Helical" evidence="5">
    <location>
        <begin position="12"/>
        <end position="31"/>
    </location>
</feature>
<sequence>MISKQKHTSSTYSQFACIGAGVSGIALGATLQRWYGITDIRIFERNHDVGGTWLVNEYPGCACDIPSALYSFSFEPKADWTRVLPTNEELWKYVKGVAEKYNLPAKTSFGTTVVKCEWLHQTNRWRLYLRRESGTTFIHECQFLFGGSGNLVEARKVDIPGADTFKGPIFHSSAWRKDVDLTNKDVVVFGNGCTGAQIVPAIVKSTKSLTHVVRSRHWIFPPIDGLNSDIANWMNKVIPGSMLLQRFLTFSEAEKSLRGFGMTKSATKFRKKKQAIAEEYMRSTAPEKYHDILIPDFEVGCKRRIFDSGYLKSLHEPNLLLTNEPVLEIVPDGIRMKDRVVKADVIVLANGFVTNNVLAGIEVYGRDGVEVREHWDSFGGSEAYQCTAMNGFPNFFLILGPNSATGHTSTLLAAENSINYALRVIKPILDGKYSVAEVKLEAEKAWVTQVHADLQKTVWFSGCKSWYVKDDEQTGKRWNAMSYPYSQGYYWYESLFPKWRDWSFMGPKSMSTIRRKPHLKKFLVLLAILAGLGWSKRAFLLSAYLGWRNS</sequence>
<comment type="caution">
    <text evidence="6">The sequence shown here is derived from an EMBL/GenBank/DDBJ whole genome shotgun (WGS) entry which is preliminary data.</text>
</comment>
<dbReference type="InterPro" id="IPR051209">
    <property type="entry name" value="FAD-bind_Monooxygenase_sf"/>
</dbReference>
<gene>
    <name evidence="6" type="ORF">jhhlp_006985</name>
</gene>
<evidence type="ECO:0000256" key="4">
    <source>
        <dbReference type="ARBA" id="ARBA00023002"/>
    </source>
</evidence>
<evidence type="ECO:0008006" key="8">
    <source>
        <dbReference type="Google" id="ProtNLM"/>
    </source>
</evidence>
<evidence type="ECO:0000313" key="7">
    <source>
        <dbReference type="Proteomes" id="UP000233524"/>
    </source>
</evidence>
<dbReference type="STRING" id="41688.A0A2N3N1D6"/>
<dbReference type="GO" id="GO:0004499">
    <property type="term" value="F:N,N-dimethylaniline monooxygenase activity"/>
    <property type="evidence" value="ECO:0007669"/>
    <property type="project" value="InterPro"/>
</dbReference>
<dbReference type="AlphaFoldDB" id="A0A2N3N1D6"/>
<dbReference type="GO" id="GO:0050661">
    <property type="term" value="F:NADP binding"/>
    <property type="evidence" value="ECO:0007669"/>
    <property type="project" value="InterPro"/>
</dbReference>
<dbReference type="Pfam" id="PF00743">
    <property type="entry name" value="FMO-like"/>
    <property type="match status" value="1"/>
</dbReference>
<organism evidence="6 7">
    <name type="scientific">Lomentospora prolificans</name>
    <dbReference type="NCBI Taxonomy" id="41688"/>
    <lineage>
        <taxon>Eukaryota</taxon>
        <taxon>Fungi</taxon>
        <taxon>Dikarya</taxon>
        <taxon>Ascomycota</taxon>
        <taxon>Pezizomycotina</taxon>
        <taxon>Sordariomycetes</taxon>
        <taxon>Hypocreomycetidae</taxon>
        <taxon>Microascales</taxon>
        <taxon>Microascaceae</taxon>
        <taxon>Lomentospora</taxon>
    </lineage>
</organism>
<dbReference type="InParanoid" id="A0A2N3N1D6"/>
<evidence type="ECO:0000256" key="5">
    <source>
        <dbReference type="SAM" id="Phobius"/>
    </source>
</evidence>
<accession>A0A2N3N1D6</accession>
<keyword evidence="5" id="KW-1133">Transmembrane helix</keyword>
<dbReference type="Gene3D" id="3.50.50.60">
    <property type="entry name" value="FAD/NAD(P)-binding domain"/>
    <property type="match status" value="3"/>
</dbReference>
<dbReference type="SUPFAM" id="SSF51905">
    <property type="entry name" value="FAD/NAD(P)-binding domain"/>
    <property type="match status" value="2"/>
</dbReference>
<keyword evidence="3" id="KW-0274">FAD</keyword>
<keyword evidence="2" id="KW-0285">Flavoprotein</keyword>
<protein>
    <recommendedName>
        <fullName evidence="8">Monooxygenase</fullName>
    </recommendedName>
</protein>
<dbReference type="Proteomes" id="UP000233524">
    <property type="component" value="Unassembled WGS sequence"/>
</dbReference>
<reference evidence="6 7" key="1">
    <citation type="journal article" date="2017" name="G3 (Bethesda)">
        <title>First Draft Genome Sequence of the Pathogenic Fungus Lomentospora prolificans (Formerly Scedosporium prolificans).</title>
        <authorList>
            <person name="Luo R."/>
            <person name="Zimin A."/>
            <person name="Workman R."/>
            <person name="Fan Y."/>
            <person name="Pertea G."/>
            <person name="Grossman N."/>
            <person name="Wear M.P."/>
            <person name="Jia B."/>
            <person name="Miller H."/>
            <person name="Casadevall A."/>
            <person name="Timp W."/>
            <person name="Zhang S.X."/>
            <person name="Salzberg S.L."/>
        </authorList>
    </citation>
    <scope>NUCLEOTIDE SEQUENCE [LARGE SCALE GENOMIC DNA]</scope>
    <source>
        <strain evidence="6 7">JHH-5317</strain>
    </source>
</reference>
<keyword evidence="4" id="KW-0560">Oxidoreductase</keyword>
<dbReference type="InterPro" id="IPR020946">
    <property type="entry name" value="Flavin_mOase-like"/>
</dbReference>
<evidence type="ECO:0000256" key="3">
    <source>
        <dbReference type="ARBA" id="ARBA00022827"/>
    </source>
</evidence>
<evidence type="ECO:0000256" key="2">
    <source>
        <dbReference type="ARBA" id="ARBA00022630"/>
    </source>
</evidence>
<evidence type="ECO:0000256" key="1">
    <source>
        <dbReference type="ARBA" id="ARBA00010139"/>
    </source>
</evidence>
<proteinExistence type="inferred from homology"/>
<dbReference type="PANTHER" id="PTHR42877:SF10">
    <property type="entry name" value="L-ORNITHINE N(5)-OXYGENASE"/>
    <property type="match status" value="1"/>
</dbReference>
<dbReference type="EMBL" id="NLAX01001034">
    <property type="protein sequence ID" value="PKS06239.1"/>
    <property type="molecule type" value="Genomic_DNA"/>
</dbReference>
<evidence type="ECO:0000313" key="6">
    <source>
        <dbReference type="EMBL" id="PKS06239.1"/>
    </source>
</evidence>
<name>A0A2N3N1D6_9PEZI</name>
<dbReference type="GO" id="GO:0050660">
    <property type="term" value="F:flavin adenine dinucleotide binding"/>
    <property type="evidence" value="ECO:0007669"/>
    <property type="project" value="InterPro"/>
</dbReference>
<dbReference type="VEuPathDB" id="FungiDB:jhhlp_006985"/>